<feature type="chain" id="PRO_5014449006" evidence="1">
    <location>
        <begin position="16"/>
        <end position="41"/>
    </location>
</feature>
<keyword evidence="1" id="KW-0732">Signal</keyword>
<sequence>MKFSIVLALLPVALAAPASSPITGWNPFISSYNWGCWSDYL</sequence>
<evidence type="ECO:0000256" key="1">
    <source>
        <dbReference type="SAM" id="SignalP"/>
    </source>
</evidence>
<comment type="caution">
    <text evidence="2">The sequence shown here is derived from an EMBL/GenBank/DDBJ whole genome shotgun (WGS) entry which is preliminary data.</text>
</comment>
<dbReference type="AlphaFoldDB" id="A0A2K0T3C9"/>
<protein>
    <submittedName>
        <fullName evidence="2">Uncharacterized protein</fullName>
    </submittedName>
</protein>
<evidence type="ECO:0000313" key="2">
    <source>
        <dbReference type="EMBL" id="PNP40033.1"/>
    </source>
</evidence>
<name>A0A2K0T3C9_9HYPO</name>
<dbReference type="Proteomes" id="UP000236546">
    <property type="component" value="Unassembled WGS sequence"/>
</dbReference>
<reference evidence="2 3" key="1">
    <citation type="submission" date="2017-02" db="EMBL/GenBank/DDBJ databases">
        <title>Genomes of Trichoderma spp. with biocontrol activity.</title>
        <authorList>
            <person name="Gardiner D."/>
            <person name="Kazan K."/>
            <person name="Vos C."/>
            <person name="Harvey P."/>
        </authorList>
    </citation>
    <scope>NUCLEOTIDE SEQUENCE [LARGE SCALE GENOMIC DNA]</scope>
    <source>
        <strain evidence="2 3">A5MH</strain>
    </source>
</reference>
<proteinExistence type="predicted"/>
<feature type="signal peptide" evidence="1">
    <location>
        <begin position="1"/>
        <end position="15"/>
    </location>
</feature>
<gene>
    <name evidence="2" type="ORF">TGAMA5MH_07955</name>
</gene>
<dbReference type="EMBL" id="MTYH01000073">
    <property type="protein sequence ID" value="PNP40033.1"/>
    <property type="molecule type" value="Genomic_DNA"/>
</dbReference>
<organism evidence="2 3">
    <name type="scientific">Trichoderma gamsii</name>
    <dbReference type="NCBI Taxonomy" id="398673"/>
    <lineage>
        <taxon>Eukaryota</taxon>
        <taxon>Fungi</taxon>
        <taxon>Dikarya</taxon>
        <taxon>Ascomycota</taxon>
        <taxon>Pezizomycotina</taxon>
        <taxon>Sordariomycetes</taxon>
        <taxon>Hypocreomycetidae</taxon>
        <taxon>Hypocreales</taxon>
        <taxon>Hypocreaceae</taxon>
        <taxon>Trichoderma</taxon>
    </lineage>
</organism>
<accession>A0A2K0T3C9</accession>
<evidence type="ECO:0000313" key="3">
    <source>
        <dbReference type="Proteomes" id="UP000236546"/>
    </source>
</evidence>